<reference evidence="1 2" key="1">
    <citation type="submission" date="2020-08" db="EMBL/GenBank/DDBJ databases">
        <title>Sequencing the genomes of 1000 actinobacteria strains.</title>
        <authorList>
            <person name="Klenk H.-P."/>
        </authorList>
    </citation>
    <scope>NUCLEOTIDE SEQUENCE [LARGE SCALE GENOMIC DNA]</scope>
    <source>
        <strain evidence="1 2">DSM 45486</strain>
    </source>
</reference>
<dbReference type="EMBL" id="JACHMO010000001">
    <property type="protein sequence ID" value="MBB5808742.1"/>
    <property type="molecule type" value="Genomic_DNA"/>
</dbReference>
<dbReference type="Proteomes" id="UP000552097">
    <property type="component" value="Unassembled WGS sequence"/>
</dbReference>
<sequence length="74" mass="7841">MPSRRLEVLLPADVSARDYAAVAHAIWAVLDTAGFGEDGSLRPDDGIAGDGIAGDRLDERFDVEVEGGDADREV</sequence>
<dbReference type="RefSeq" id="WP_184928609.1">
    <property type="nucleotide sequence ID" value="NZ_JACHMO010000001.1"/>
</dbReference>
<dbReference type="AlphaFoldDB" id="A0A7W9HUH9"/>
<name>A0A7W9HUH9_9PSEU</name>
<organism evidence="1 2">
    <name type="scientific">Saccharothrix ecbatanensis</name>
    <dbReference type="NCBI Taxonomy" id="1105145"/>
    <lineage>
        <taxon>Bacteria</taxon>
        <taxon>Bacillati</taxon>
        <taxon>Actinomycetota</taxon>
        <taxon>Actinomycetes</taxon>
        <taxon>Pseudonocardiales</taxon>
        <taxon>Pseudonocardiaceae</taxon>
        <taxon>Saccharothrix</taxon>
    </lineage>
</organism>
<protein>
    <submittedName>
        <fullName evidence="1">Uncharacterized protein</fullName>
    </submittedName>
</protein>
<keyword evidence="2" id="KW-1185">Reference proteome</keyword>
<accession>A0A7W9HUH9</accession>
<evidence type="ECO:0000313" key="1">
    <source>
        <dbReference type="EMBL" id="MBB5808742.1"/>
    </source>
</evidence>
<gene>
    <name evidence="1" type="ORF">F4560_008510</name>
</gene>
<proteinExistence type="predicted"/>
<evidence type="ECO:0000313" key="2">
    <source>
        <dbReference type="Proteomes" id="UP000552097"/>
    </source>
</evidence>
<comment type="caution">
    <text evidence="1">The sequence shown here is derived from an EMBL/GenBank/DDBJ whole genome shotgun (WGS) entry which is preliminary data.</text>
</comment>